<name>A0A0Q9XND7_9BACI</name>
<dbReference type="PATRIC" id="fig|217031.4.peg.7510"/>
<evidence type="ECO:0000313" key="2">
    <source>
        <dbReference type="Proteomes" id="UP000053881"/>
    </source>
</evidence>
<accession>A0A0Q9XND7</accession>
<dbReference type="EMBL" id="LGPB01000137">
    <property type="protein sequence ID" value="KRG09852.1"/>
    <property type="molecule type" value="Genomic_DNA"/>
</dbReference>
<dbReference type="Proteomes" id="UP000053881">
    <property type="component" value="Unassembled WGS sequence"/>
</dbReference>
<gene>
    <name evidence="1" type="ORF">ACA29_22090</name>
</gene>
<protein>
    <recommendedName>
        <fullName evidence="3">YlbE-like protein</fullName>
    </recommendedName>
</protein>
<dbReference type="InterPro" id="IPR025613">
    <property type="entry name" value="YlbE"/>
</dbReference>
<dbReference type="Pfam" id="PF14003">
    <property type="entry name" value="YlbE"/>
    <property type="match status" value="1"/>
</dbReference>
<reference evidence="1 2" key="1">
    <citation type="submission" date="2015-06" db="EMBL/GenBank/DDBJ databases">
        <title>Genome sequencing project of Bacillus galactosidilyticus PL133.</title>
        <authorList>
            <person name="Gaiero J."/>
            <person name="Nicol R."/>
            <person name="Habash M."/>
        </authorList>
    </citation>
    <scope>NUCLEOTIDE SEQUENCE [LARGE SCALE GENOMIC DNA]</scope>
    <source>
        <strain evidence="1 2">PL133</strain>
    </source>
</reference>
<comment type="caution">
    <text evidence="1">The sequence shown here is derived from an EMBL/GenBank/DDBJ whole genome shotgun (WGS) entry which is preliminary data.</text>
</comment>
<sequence>MRQEVMQYIYTKQELKQFLREQPQWYRKLSREPELLEQFEIASLHYFKKTIPHRVERFSFSNNMQMASMMMNMFQALNASK</sequence>
<evidence type="ECO:0000313" key="1">
    <source>
        <dbReference type="EMBL" id="KRG09852.1"/>
    </source>
</evidence>
<dbReference type="AlphaFoldDB" id="A0A0Q9XND7"/>
<evidence type="ECO:0008006" key="3">
    <source>
        <dbReference type="Google" id="ProtNLM"/>
    </source>
</evidence>
<proteinExistence type="predicted"/>
<organism evidence="1 2">
    <name type="scientific">Lederbergia galactosidilytica</name>
    <dbReference type="NCBI Taxonomy" id="217031"/>
    <lineage>
        <taxon>Bacteria</taxon>
        <taxon>Bacillati</taxon>
        <taxon>Bacillota</taxon>
        <taxon>Bacilli</taxon>
        <taxon>Bacillales</taxon>
        <taxon>Bacillaceae</taxon>
        <taxon>Lederbergia</taxon>
    </lineage>
</organism>